<feature type="compositionally biased region" description="Low complexity" evidence="1">
    <location>
        <begin position="1331"/>
        <end position="1341"/>
    </location>
</feature>
<evidence type="ECO:0000313" key="2">
    <source>
        <dbReference type="EMBL" id="EJW03574.1"/>
    </source>
</evidence>
<reference evidence="2 3" key="1">
    <citation type="submission" date="2011-08" db="EMBL/GenBank/DDBJ databases">
        <authorList>
            <person name="Liu Z.J."/>
            <person name="Shi F.L."/>
            <person name="Lu J.Q."/>
            <person name="Li M."/>
            <person name="Wang Z.L."/>
        </authorList>
    </citation>
    <scope>NUCLEOTIDE SEQUENCE [LARGE SCALE GENOMIC DNA]</scope>
    <source>
        <strain evidence="2 3">USNM 41457</strain>
    </source>
</reference>
<gene>
    <name evidence="2" type="ORF">EDEG_02086</name>
</gene>
<dbReference type="SUPFAM" id="SSF48371">
    <property type="entry name" value="ARM repeat"/>
    <property type="match status" value="1"/>
</dbReference>
<feature type="compositionally biased region" description="Low complexity" evidence="1">
    <location>
        <begin position="1268"/>
        <end position="1277"/>
    </location>
</feature>
<evidence type="ECO:0000313" key="3">
    <source>
        <dbReference type="Proteomes" id="UP000003163"/>
    </source>
</evidence>
<dbReference type="InParanoid" id="J9D7V7"/>
<dbReference type="InterPro" id="IPR016024">
    <property type="entry name" value="ARM-type_fold"/>
</dbReference>
<feature type="region of interest" description="Disordered" evidence="1">
    <location>
        <begin position="1261"/>
        <end position="1410"/>
    </location>
</feature>
<dbReference type="VEuPathDB" id="MicrosporidiaDB:EDEG_02086"/>
<feature type="compositionally biased region" description="Basic and acidic residues" evidence="1">
    <location>
        <begin position="259"/>
        <end position="294"/>
    </location>
</feature>
<keyword evidence="3" id="KW-1185">Reference proteome</keyword>
<feature type="compositionally biased region" description="Low complexity" evidence="1">
    <location>
        <begin position="1348"/>
        <end position="1358"/>
    </location>
</feature>
<reference evidence="3" key="2">
    <citation type="submission" date="2015-07" db="EMBL/GenBank/DDBJ databases">
        <title>Contrasting host-pathogen interactions and genome evolution in two generalist and specialist microsporidian pathogens of mosquitoes.</title>
        <authorList>
            <consortium name="The Broad Institute Genomics Platform"/>
            <consortium name="The Broad Institute Genome Sequencing Center for Infectious Disease"/>
            <person name="Cuomo C.A."/>
            <person name="Sanscrainte N.D."/>
            <person name="Goldberg J.M."/>
            <person name="Heiman D."/>
            <person name="Young S."/>
            <person name="Zeng Q."/>
            <person name="Becnel J.J."/>
            <person name="Birren B.W."/>
        </authorList>
    </citation>
    <scope>NUCLEOTIDE SEQUENCE [LARGE SCALE GENOMIC DNA]</scope>
    <source>
        <strain evidence="3">USNM 41457</strain>
    </source>
</reference>
<feature type="compositionally biased region" description="Low complexity" evidence="1">
    <location>
        <begin position="1289"/>
        <end position="1302"/>
    </location>
</feature>
<dbReference type="Gene3D" id="1.25.40.180">
    <property type="match status" value="1"/>
</dbReference>
<feature type="compositionally biased region" description="Polar residues" evidence="1">
    <location>
        <begin position="295"/>
        <end position="309"/>
    </location>
</feature>
<protein>
    <submittedName>
        <fullName evidence="2">Uncharacterized protein</fullName>
    </submittedName>
</protein>
<dbReference type="EMBL" id="AFBI03000034">
    <property type="protein sequence ID" value="EJW03574.1"/>
    <property type="molecule type" value="Genomic_DNA"/>
</dbReference>
<feature type="region of interest" description="Disordered" evidence="1">
    <location>
        <begin position="259"/>
        <end position="309"/>
    </location>
</feature>
<feature type="region of interest" description="Disordered" evidence="1">
    <location>
        <begin position="1226"/>
        <end position="1246"/>
    </location>
</feature>
<evidence type="ECO:0000256" key="1">
    <source>
        <dbReference type="SAM" id="MobiDB-lite"/>
    </source>
</evidence>
<sequence length="1590" mass="183540">MYRKRIIYRPKKYVLTISNVRVKSAPPIFSVPQVSKENKAVDLVLPDGRVLTKEMLDEMYFSESSDDASSEEKNVEPIASEVHEENNKEKVDVHANINIPEQSEKEHVPEHSDKDIYVRSNSDVGCALNEDVAVKSDSKLAHFEEASSVDSRVTVGKTQRSILIENNVKSSDFSNKVVNEIEDAFSDAVLEEAKSILDTEKRNEFKFDKARKVADLDSETPVENNENSVGPKKFYDRKDYKYSRKDYSYKNRTTYGTLESKKERTNEDYEEYKKDKNIDRRKESYSINSRDRDNYSTTTPPTTIRKNNSADIKNKHGEYRRFSTEKKEYKKDSYRKRDNIKEQNKKDFIKKDIRKTKDNLYNLKDNFTKDLKDPKKYLPWSEKKESTTDWKDNNEIDSKLKVEKSEMKYKTNSVWAVKEIPETPDIICNDTVTIKSWNKNKVDIKKEGDNVGINKKTEITEEKVTKSKKITYTTNTSRSIPKEEIKDTGSISSDKDITEEKTVLNDKIVEKTIEIKIIKEKNIEDDLTQEKKQKEIVSDKKLEDDLRQEKEQKEIISDKKLDDELLLEKKEKEIISDERLDNEILLAKKSEDKENIDNINNIPEIDAEEIKLTAKHTTITPDQAIKSLDNTATDNTVNAANNIANDGFKPVRSEEKMKLVKPRPRRVHKEEDVYVYVAPIKPVKASNIIQYTINDVLECKERMIIDYTFERSILRRIKKDGLLSKFRMELNRVAWCNVFDVLKSIKRLSMRKEEMKSCAKFFYEKLASEPTYTILYAFMLNRFKDVYYMGELRDKEREWQERLAKCTTSIFNENNTEDLKAMQHLLNTENTQQVFPILKDDEVLKRSLLFNAILQKCQDVILENRKWNKDIIKEEMEKMKEKSNVPEKLESNLKDQKTFNINDIGNFIKDSQQGKQSTELQNNMTEEEIIEEKEIALNIIKDEVTNTVRFITALYVNKIISHKIMKSVVKNYLSKVCFESMEVLMQIVTDCGYELFIDCPKILESIKEYLMNNRSLFELRIKFMAKNHADKISQIQEGSVKTQSKLFDQKVYDDVMVKLSEQYMHHNEKGEFATASNFETSNLKNREKIKGTKNLLTKSENSFSALANLESNQQNEDPTSVEIKKEFNKFMDENVHEKNIDKIKLDSYTIAENKEFVKSAKKSNLISSSNDGFESASTFNKGAKISNEIKDKSGGYNSARNSRYKEIFDVTETEKLRIESFKKNMINNAGNNGKGNKGDNDEGNEVSFARGTKVNKDLSLAAEDNDSQESSGSSKQSDTNNNNQEIEGNLHNNNVNNPLNINESTRKGYLYGNGNSNKTNSEQRGKIYGRNNQNSQTSQNLQDKRRNSSNLNKSSSKFNKNKPEESNRRNSRGSNSEKTTKIDSDQNLNTSPKFLDTAFSPTKSQSNKASRLNKKDANINNINNIENENIPINTNSNTIIDDKNNIANISSQNISGIKNDEQTIFEIPDAESKERKFADLFIDEIDEYEDEDFNQAIKEIISNLSSNKIDLKKFVPAYIIEVITGIVKEPTIKRSAQLLAQTLTQVNISESQVYCALDVVRVETPELALDYPKCVFALDVFSSAIKSHFN</sequence>
<proteinExistence type="predicted"/>
<dbReference type="HOGENOM" id="CLU_244726_0_0_1"/>
<feature type="compositionally biased region" description="Polar residues" evidence="1">
    <location>
        <begin position="1399"/>
        <end position="1410"/>
    </location>
</feature>
<feature type="compositionally biased region" description="Polar residues" evidence="1">
    <location>
        <begin position="1313"/>
        <end position="1322"/>
    </location>
</feature>
<dbReference type="Proteomes" id="UP000003163">
    <property type="component" value="Unassembled WGS sequence"/>
</dbReference>
<comment type="caution">
    <text evidence="2">The sequence shown here is derived from an EMBL/GenBank/DDBJ whole genome shotgun (WGS) entry which is preliminary data.</text>
</comment>
<name>J9D7V7_EDHAE</name>
<accession>J9D7V7</accession>
<organism evidence="2 3">
    <name type="scientific">Edhazardia aedis (strain USNM 41457)</name>
    <name type="common">Microsporidian parasite</name>
    <dbReference type="NCBI Taxonomy" id="1003232"/>
    <lineage>
        <taxon>Eukaryota</taxon>
        <taxon>Fungi</taxon>
        <taxon>Fungi incertae sedis</taxon>
        <taxon>Microsporidia</taxon>
        <taxon>Edhazardia</taxon>
    </lineage>
</organism>